<dbReference type="PANTHER" id="PTHR39338:SF5">
    <property type="entry name" value="BLR6139 PROTEIN"/>
    <property type="match status" value="1"/>
</dbReference>
<dbReference type="InterPro" id="IPR008912">
    <property type="entry name" value="Uncharacterised_CoxE"/>
</dbReference>
<dbReference type="Gene3D" id="3.40.50.410">
    <property type="entry name" value="von Willebrand factor, type A domain"/>
    <property type="match status" value="1"/>
</dbReference>
<evidence type="ECO:0000313" key="2">
    <source>
        <dbReference type="EMBL" id="GAK45731.1"/>
    </source>
</evidence>
<proteinExistence type="predicted"/>
<organism evidence="2 3">
    <name type="scientific">Tepidicaulis marinus</name>
    <dbReference type="NCBI Taxonomy" id="1333998"/>
    <lineage>
        <taxon>Bacteria</taxon>
        <taxon>Pseudomonadati</taxon>
        <taxon>Pseudomonadota</taxon>
        <taxon>Alphaproteobacteria</taxon>
        <taxon>Hyphomicrobiales</taxon>
        <taxon>Parvibaculaceae</taxon>
        <taxon>Tepidicaulis</taxon>
    </lineage>
</organism>
<dbReference type="EMBL" id="BBIO01000011">
    <property type="protein sequence ID" value="GAK45731.1"/>
    <property type="molecule type" value="Genomic_DNA"/>
</dbReference>
<evidence type="ECO:0000313" key="3">
    <source>
        <dbReference type="Proteomes" id="UP000028702"/>
    </source>
</evidence>
<evidence type="ECO:0000256" key="1">
    <source>
        <dbReference type="SAM" id="MobiDB-lite"/>
    </source>
</evidence>
<dbReference type="STRING" id="1333998.M2A_2230"/>
<gene>
    <name evidence="2" type="ORF">M2A_2230</name>
</gene>
<reference evidence="2 3" key="1">
    <citation type="submission" date="2014-07" db="EMBL/GenBank/DDBJ databases">
        <title>Tepidicaulis marinum gen. nov., sp. nov., a novel marine bacterium denitrifying nitrate to nitrous oxide strictly under microaerobic conditions.</title>
        <authorList>
            <person name="Takeuchi M."/>
            <person name="Yamagishi T."/>
            <person name="Kamagata Y."/>
            <person name="Oshima K."/>
            <person name="Hattori M."/>
            <person name="Katayama T."/>
            <person name="Hanada S."/>
            <person name="Tamaki H."/>
            <person name="Marumo K."/>
            <person name="Maeda H."/>
            <person name="Nedachi M."/>
            <person name="Iwasaki W."/>
            <person name="Suwa Y."/>
            <person name="Sakata S."/>
        </authorList>
    </citation>
    <scope>NUCLEOTIDE SEQUENCE [LARGE SCALE GENOMIC DNA]</scope>
    <source>
        <strain evidence="2 3">MA2</strain>
    </source>
</reference>
<sequence>MSEVLTEFIRALRAADVRVSISESIDAGRTVELVGFDNRQVLKHSLGQVLAKTEEEKLSFDETFDKFFAFDQFKPPPKREDGPGQAKDGEGEGEKSESGQDAPSDGEGGEEGGAPSMPGQSSGGDGGAPQGAQSGGKPGGGPVNEGDVRQAGPNAPGGQNLLEMLEAGDAAALQMALAEAARRTQLNRIRLFTQRGMYVRRILEEMGLETLDQAIETAEREGTEAGDARGQEIREMRDGLRAQVRDYVEQQLELYTANAGKRLREEVLSQVRLSNVDHRDAKVIRQLVKKMAKKLIALNSRRKKRTLRGQLDVRKTIRKNIEYDGLLFDIVWKSEKVDRPKVMAICDVSGSVAQYTRFLLMFLYSLSEVLPQVRAFAFSGRLGEVTDLFEKEGIEKAIAETMHVHGGGATDYGMALEDFADLALDDVDHHTTVIMLGDGRSNNANPRADILDKIHDRARRVIWLNPEPKSLWNTGDSVMRSFTPHCDRAQTCASLKDLERVVSELLRTAV</sequence>
<feature type="compositionally biased region" description="Gly residues" evidence="1">
    <location>
        <begin position="121"/>
        <end position="143"/>
    </location>
</feature>
<dbReference type="AlphaFoldDB" id="A0A081BCG3"/>
<name>A0A081BCG3_9HYPH</name>
<dbReference type="eggNOG" id="COG3552">
    <property type="taxonomic scope" value="Bacteria"/>
</dbReference>
<keyword evidence="3" id="KW-1185">Reference proteome</keyword>
<accession>A0A081BCG3</accession>
<protein>
    <submittedName>
        <fullName evidence="2">VWA containing CoxE family protein</fullName>
    </submittedName>
</protein>
<dbReference type="RefSeq" id="WP_045447239.1">
    <property type="nucleotide sequence ID" value="NZ_BBIO01000011.1"/>
</dbReference>
<dbReference type="Proteomes" id="UP000028702">
    <property type="component" value="Unassembled WGS sequence"/>
</dbReference>
<feature type="compositionally biased region" description="Basic and acidic residues" evidence="1">
    <location>
        <begin position="77"/>
        <end position="98"/>
    </location>
</feature>
<feature type="region of interest" description="Disordered" evidence="1">
    <location>
        <begin position="71"/>
        <end position="160"/>
    </location>
</feature>
<dbReference type="PIRSF" id="PIRSF010256">
    <property type="entry name" value="CoxE_vWa"/>
    <property type="match status" value="1"/>
</dbReference>
<dbReference type="Pfam" id="PF05762">
    <property type="entry name" value="VWA_CoxE"/>
    <property type="match status" value="1"/>
</dbReference>
<dbReference type="PANTHER" id="PTHR39338">
    <property type="entry name" value="BLL5662 PROTEIN-RELATED"/>
    <property type="match status" value="1"/>
</dbReference>
<dbReference type="InterPro" id="IPR036465">
    <property type="entry name" value="vWFA_dom_sf"/>
</dbReference>
<comment type="caution">
    <text evidence="2">The sequence shown here is derived from an EMBL/GenBank/DDBJ whole genome shotgun (WGS) entry which is preliminary data.</text>
</comment>
<dbReference type="InterPro" id="IPR011195">
    <property type="entry name" value="UCP010256"/>
</dbReference>
<dbReference type="SUPFAM" id="SSF53300">
    <property type="entry name" value="vWA-like"/>
    <property type="match status" value="1"/>
</dbReference>